<sequence>MAPNDTEEDPRWGFSISKPGNGPRLVLLECEDGTIASASPEFMLALIIKEHLKVIRKDMKGKNKEHCKEIGVHFFEVISSEVEKRLQEGFLKAFDLLNIKCHFI</sequence>
<dbReference type="WBParaSite" id="PSU_v2.g21290.t1">
    <property type="protein sequence ID" value="PSU_v2.g21290.t1"/>
    <property type="gene ID" value="PSU_v2.g21290"/>
</dbReference>
<keyword evidence="1" id="KW-1185">Reference proteome</keyword>
<reference evidence="2" key="1">
    <citation type="submission" date="2022-11" db="UniProtKB">
        <authorList>
            <consortium name="WormBaseParasite"/>
        </authorList>
    </citation>
    <scope>IDENTIFICATION</scope>
</reference>
<name>A0A914YNV0_9BILA</name>
<dbReference type="Proteomes" id="UP000887577">
    <property type="component" value="Unplaced"/>
</dbReference>
<proteinExistence type="predicted"/>
<evidence type="ECO:0000313" key="2">
    <source>
        <dbReference type="WBParaSite" id="PSU_v2.g21290.t1"/>
    </source>
</evidence>
<protein>
    <submittedName>
        <fullName evidence="2">Uncharacterized protein</fullName>
    </submittedName>
</protein>
<accession>A0A914YNV0</accession>
<dbReference type="AlphaFoldDB" id="A0A914YNV0"/>
<organism evidence="1 2">
    <name type="scientific">Panagrolaimus superbus</name>
    <dbReference type="NCBI Taxonomy" id="310955"/>
    <lineage>
        <taxon>Eukaryota</taxon>
        <taxon>Metazoa</taxon>
        <taxon>Ecdysozoa</taxon>
        <taxon>Nematoda</taxon>
        <taxon>Chromadorea</taxon>
        <taxon>Rhabditida</taxon>
        <taxon>Tylenchina</taxon>
        <taxon>Panagrolaimomorpha</taxon>
        <taxon>Panagrolaimoidea</taxon>
        <taxon>Panagrolaimidae</taxon>
        <taxon>Panagrolaimus</taxon>
    </lineage>
</organism>
<evidence type="ECO:0000313" key="1">
    <source>
        <dbReference type="Proteomes" id="UP000887577"/>
    </source>
</evidence>